<dbReference type="Proteomes" id="UP000198341">
    <property type="component" value="Chromosome 1"/>
</dbReference>
<dbReference type="GO" id="GO:0009536">
    <property type="term" value="C:plastid"/>
    <property type="evidence" value="ECO:0007669"/>
    <property type="project" value="UniProtKB-SubCell"/>
</dbReference>
<evidence type="ECO:0000256" key="3">
    <source>
        <dbReference type="ARBA" id="ARBA00011838"/>
    </source>
</evidence>
<dbReference type="eggNOG" id="KOG0438">
    <property type="taxonomic scope" value="Eukaryota"/>
</dbReference>
<dbReference type="STRING" id="41875.K8ENN4"/>
<comment type="subunit">
    <text evidence="3">Part of the 50S ribosomal subunit.</text>
</comment>
<dbReference type="EMBL" id="FO082278">
    <property type="protein sequence ID" value="CCO14045.1"/>
    <property type="molecule type" value="Genomic_DNA"/>
</dbReference>
<name>K8ENN4_9CHLO</name>
<dbReference type="GO" id="GO:0003735">
    <property type="term" value="F:structural constituent of ribosome"/>
    <property type="evidence" value="ECO:0007669"/>
    <property type="project" value="InterPro"/>
</dbReference>
<sequence length="474" mass="51524">MSPSATTSRSSSRFAIRRLLASAREMAKTTTLEGEQHREQHHARSMMQMSSRAASNVFASCSKRGGFLNGTSNNNSNTTLKRFWSSPFSSSCSHFSPRKEALSGGEKIRFGGKVDFGRSQTRRSLSGTCRWSGGGGGASLENAKRWQKDTSNIAPKMTMFGGTQVRTYAKSLSQMKEAGLKAYKPTTPGFRGRVITDRSKLWKGKPLKALTKGLTKSGGRNNHGRITVWHKGGGHKRLYRVIDFKRDLFGVNGVIRRIEYDPNRTTRIALVDYPDGIKPRYILAPDGAKAGDVISSRGGQPADGRDPSSAIDVRPGNAMPLSEMPIGTIVHNVELVPGRGGALARSAGASATLVKKGADGYCAIKLPSGELRLVPSKCVATVGVLSNREHQNTNMGKAGAKRWKGVRPTVRGTAMNPIDHPHGGGEGRSKGGNQSVSPWGVNTKGKRTRNNKRTDNMRLQRRPMNRKRYPLLAK</sequence>
<evidence type="ECO:0000256" key="4">
    <source>
        <dbReference type="ARBA" id="ARBA00022980"/>
    </source>
</evidence>
<dbReference type="PANTHER" id="PTHR13691">
    <property type="entry name" value="RIBOSOMAL PROTEIN L2"/>
    <property type="match status" value="1"/>
</dbReference>
<evidence type="ECO:0000256" key="1">
    <source>
        <dbReference type="ARBA" id="ARBA00004474"/>
    </source>
</evidence>
<evidence type="ECO:0000313" key="10">
    <source>
        <dbReference type="EMBL" id="CCO14045.1"/>
    </source>
</evidence>
<keyword evidence="5" id="KW-0687">Ribonucleoprotein</keyword>
<dbReference type="PANTHER" id="PTHR13691:SF5">
    <property type="entry name" value="LARGE RIBOSOMAL SUBUNIT PROTEIN UL2M"/>
    <property type="match status" value="1"/>
</dbReference>
<dbReference type="GO" id="GO:0005762">
    <property type="term" value="C:mitochondrial large ribosomal subunit"/>
    <property type="evidence" value="ECO:0007669"/>
    <property type="project" value="TreeGrafter"/>
</dbReference>
<dbReference type="PROSITE" id="PS00467">
    <property type="entry name" value="RIBOSOMAL_L2"/>
    <property type="match status" value="1"/>
</dbReference>
<proteinExistence type="inferred from homology"/>
<dbReference type="InterPro" id="IPR002171">
    <property type="entry name" value="Ribosomal_uL2"/>
</dbReference>
<evidence type="ECO:0000256" key="6">
    <source>
        <dbReference type="ARBA" id="ARBA00069872"/>
    </source>
</evidence>
<dbReference type="HAMAP" id="MF_01320_B">
    <property type="entry name" value="Ribosomal_uL2_B"/>
    <property type="match status" value="1"/>
</dbReference>
<feature type="domain" description="Large ribosomal subunit protein uL2 RNA-binding" evidence="9">
    <location>
        <begin position="219"/>
        <end position="296"/>
    </location>
</feature>
<comment type="subcellular location">
    <subcellularLocation>
        <location evidence="1">Plastid</location>
    </subcellularLocation>
</comment>
<evidence type="ECO:0000259" key="8">
    <source>
        <dbReference type="SMART" id="SM01382"/>
    </source>
</evidence>
<dbReference type="InterPro" id="IPR022666">
    <property type="entry name" value="Ribosomal_uL2_RNA-bd_dom"/>
</dbReference>
<evidence type="ECO:0000256" key="5">
    <source>
        <dbReference type="ARBA" id="ARBA00023274"/>
    </source>
</evidence>
<keyword evidence="4 10" id="KW-0689">Ribosomal protein</keyword>
<dbReference type="GO" id="GO:0003723">
    <property type="term" value="F:RNA binding"/>
    <property type="evidence" value="ECO:0007669"/>
    <property type="project" value="InterPro"/>
</dbReference>
<feature type="compositionally biased region" description="Basic and acidic residues" evidence="7">
    <location>
        <begin position="419"/>
        <end position="429"/>
    </location>
</feature>
<dbReference type="InterPro" id="IPR005880">
    <property type="entry name" value="Ribosomal_uL2_bac/org-type"/>
</dbReference>
<dbReference type="Pfam" id="PF00181">
    <property type="entry name" value="Ribosomal_L2_N"/>
    <property type="match status" value="1"/>
</dbReference>
<dbReference type="NCBIfam" id="TIGR01171">
    <property type="entry name" value="rplB_bact"/>
    <property type="match status" value="1"/>
</dbReference>
<dbReference type="InterPro" id="IPR014726">
    <property type="entry name" value="Ribosomal_uL2_dom3"/>
</dbReference>
<dbReference type="InterPro" id="IPR012340">
    <property type="entry name" value="NA-bd_OB-fold"/>
</dbReference>
<dbReference type="SUPFAM" id="SSF50249">
    <property type="entry name" value="Nucleic acid-binding proteins"/>
    <property type="match status" value="1"/>
</dbReference>
<dbReference type="SMART" id="SM01382">
    <property type="entry name" value="Ribosomal_L2_C"/>
    <property type="match status" value="1"/>
</dbReference>
<dbReference type="InterPro" id="IPR022669">
    <property type="entry name" value="Ribosomal_uL2_C"/>
</dbReference>
<dbReference type="Pfam" id="PF03947">
    <property type="entry name" value="Ribosomal_L2_C"/>
    <property type="match status" value="1"/>
</dbReference>
<dbReference type="FunFam" id="4.10.950.10:FF:000001">
    <property type="entry name" value="50S ribosomal protein L2"/>
    <property type="match status" value="1"/>
</dbReference>
<dbReference type="InterPro" id="IPR014722">
    <property type="entry name" value="Rib_uL2_dom2"/>
</dbReference>
<dbReference type="InterPro" id="IPR008991">
    <property type="entry name" value="Translation_prot_SH3-like_sf"/>
</dbReference>
<accession>K8ENN4</accession>
<dbReference type="SMART" id="SM01383">
    <property type="entry name" value="Ribosomal_L2"/>
    <property type="match status" value="1"/>
</dbReference>
<dbReference type="FunFam" id="2.30.30.30:FF:000001">
    <property type="entry name" value="50S ribosomal protein L2"/>
    <property type="match status" value="1"/>
</dbReference>
<dbReference type="RefSeq" id="XP_007515166.1">
    <property type="nucleotide sequence ID" value="XM_007515104.1"/>
</dbReference>
<evidence type="ECO:0000256" key="2">
    <source>
        <dbReference type="ARBA" id="ARBA00005636"/>
    </source>
</evidence>
<dbReference type="AlphaFoldDB" id="K8ENN4"/>
<protein>
    <recommendedName>
        <fullName evidence="6">Large ribosomal subunit protein uL2m</fullName>
    </recommendedName>
</protein>
<feature type="compositionally biased region" description="Basic residues" evidence="7">
    <location>
        <begin position="459"/>
        <end position="474"/>
    </location>
</feature>
<feature type="region of interest" description="Disordered" evidence="7">
    <location>
        <begin position="413"/>
        <end position="474"/>
    </location>
</feature>
<keyword evidence="11" id="KW-1185">Reference proteome</keyword>
<organism evidence="10 11">
    <name type="scientific">Bathycoccus prasinos</name>
    <dbReference type="NCBI Taxonomy" id="41875"/>
    <lineage>
        <taxon>Eukaryota</taxon>
        <taxon>Viridiplantae</taxon>
        <taxon>Chlorophyta</taxon>
        <taxon>Mamiellophyceae</taxon>
        <taxon>Mamiellales</taxon>
        <taxon>Bathycoccaceae</taxon>
        <taxon>Bathycoccus</taxon>
    </lineage>
</organism>
<dbReference type="InterPro" id="IPR022671">
    <property type="entry name" value="Ribosomal_uL2_CS"/>
</dbReference>
<dbReference type="KEGG" id="bpg:Bathy01g03860"/>
<dbReference type="OrthoDB" id="563959at2759"/>
<dbReference type="Gene3D" id="2.30.30.30">
    <property type="match status" value="1"/>
</dbReference>
<evidence type="ECO:0000256" key="7">
    <source>
        <dbReference type="SAM" id="MobiDB-lite"/>
    </source>
</evidence>
<dbReference type="GO" id="GO:0016740">
    <property type="term" value="F:transferase activity"/>
    <property type="evidence" value="ECO:0007669"/>
    <property type="project" value="InterPro"/>
</dbReference>
<dbReference type="GeneID" id="19018121"/>
<evidence type="ECO:0000313" key="11">
    <source>
        <dbReference type="Proteomes" id="UP000198341"/>
    </source>
</evidence>
<dbReference type="GO" id="GO:0032543">
    <property type="term" value="P:mitochondrial translation"/>
    <property type="evidence" value="ECO:0007669"/>
    <property type="project" value="TreeGrafter"/>
</dbReference>
<evidence type="ECO:0000259" key="9">
    <source>
        <dbReference type="SMART" id="SM01383"/>
    </source>
</evidence>
<dbReference type="Gene3D" id="4.10.950.10">
    <property type="entry name" value="Ribosomal protein L2, domain 3"/>
    <property type="match status" value="1"/>
</dbReference>
<dbReference type="Gene3D" id="2.40.50.140">
    <property type="entry name" value="Nucleic acid-binding proteins"/>
    <property type="match status" value="1"/>
</dbReference>
<dbReference type="SUPFAM" id="SSF50104">
    <property type="entry name" value="Translation proteins SH3-like domain"/>
    <property type="match status" value="1"/>
</dbReference>
<gene>
    <name evidence="10" type="ORF">Bathy01g03860</name>
</gene>
<reference evidence="10 11" key="1">
    <citation type="submission" date="2011-10" db="EMBL/GenBank/DDBJ databases">
        <authorList>
            <person name="Genoscope - CEA"/>
        </authorList>
    </citation>
    <scope>NUCLEOTIDE SEQUENCE [LARGE SCALE GENOMIC DNA]</scope>
    <source>
        <strain evidence="10 11">RCC 1105</strain>
    </source>
</reference>
<feature type="domain" description="Large ribosomal subunit protein uL2 C-terminal" evidence="8">
    <location>
        <begin position="313"/>
        <end position="442"/>
    </location>
</feature>
<comment type="similarity">
    <text evidence="2">Belongs to the universal ribosomal protein uL2 family.</text>
</comment>